<evidence type="ECO:0000313" key="2">
    <source>
        <dbReference type="EMBL" id="MCI05955.1"/>
    </source>
</evidence>
<dbReference type="EMBL" id="LXQA010060269">
    <property type="protein sequence ID" value="MCI05955.1"/>
    <property type="molecule type" value="Genomic_DNA"/>
</dbReference>
<dbReference type="AlphaFoldDB" id="A0A392P548"/>
<dbReference type="Proteomes" id="UP000265520">
    <property type="component" value="Unassembled WGS sequence"/>
</dbReference>
<feature type="region of interest" description="Disordered" evidence="1">
    <location>
        <begin position="1"/>
        <end position="46"/>
    </location>
</feature>
<feature type="non-terminal residue" evidence="2">
    <location>
        <position position="46"/>
    </location>
</feature>
<sequence>MRSTSMSKRCDMRLRSSSGSSDQSTFAMDDDVSRNEELKKRRTTEA</sequence>
<comment type="caution">
    <text evidence="2">The sequence shown here is derived from an EMBL/GenBank/DDBJ whole genome shotgun (WGS) entry which is preliminary data.</text>
</comment>
<name>A0A392P548_9FABA</name>
<evidence type="ECO:0000256" key="1">
    <source>
        <dbReference type="SAM" id="MobiDB-lite"/>
    </source>
</evidence>
<protein>
    <submittedName>
        <fullName evidence="2">Uncharacterized protein</fullName>
    </submittedName>
</protein>
<organism evidence="2 3">
    <name type="scientific">Trifolium medium</name>
    <dbReference type="NCBI Taxonomy" id="97028"/>
    <lineage>
        <taxon>Eukaryota</taxon>
        <taxon>Viridiplantae</taxon>
        <taxon>Streptophyta</taxon>
        <taxon>Embryophyta</taxon>
        <taxon>Tracheophyta</taxon>
        <taxon>Spermatophyta</taxon>
        <taxon>Magnoliopsida</taxon>
        <taxon>eudicotyledons</taxon>
        <taxon>Gunneridae</taxon>
        <taxon>Pentapetalae</taxon>
        <taxon>rosids</taxon>
        <taxon>fabids</taxon>
        <taxon>Fabales</taxon>
        <taxon>Fabaceae</taxon>
        <taxon>Papilionoideae</taxon>
        <taxon>50 kb inversion clade</taxon>
        <taxon>NPAAA clade</taxon>
        <taxon>Hologalegina</taxon>
        <taxon>IRL clade</taxon>
        <taxon>Trifolieae</taxon>
        <taxon>Trifolium</taxon>
    </lineage>
</organism>
<feature type="compositionally biased region" description="Basic and acidic residues" evidence="1">
    <location>
        <begin position="31"/>
        <end position="46"/>
    </location>
</feature>
<keyword evidence="3" id="KW-1185">Reference proteome</keyword>
<accession>A0A392P548</accession>
<proteinExistence type="predicted"/>
<evidence type="ECO:0000313" key="3">
    <source>
        <dbReference type="Proteomes" id="UP000265520"/>
    </source>
</evidence>
<reference evidence="2 3" key="1">
    <citation type="journal article" date="2018" name="Front. Plant Sci.">
        <title>Red Clover (Trifolium pratense) and Zigzag Clover (T. medium) - A Picture of Genomic Similarities and Differences.</title>
        <authorList>
            <person name="Dluhosova J."/>
            <person name="Istvanek J."/>
            <person name="Nedelnik J."/>
            <person name="Repkova J."/>
        </authorList>
    </citation>
    <scope>NUCLEOTIDE SEQUENCE [LARGE SCALE GENOMIC DNA]</scope>
    <source>
        <strain evidence="3">cv. 10/8</strain>
        <tissue evidence="2">Leaf</tissue>
    </source>
</reference>